<dbReference type="Gene3D" id="3.30.1640.30">
    <property type="match status" value="1"/>
</dbReference>
<dbReference type="PROSITE" id="PS00134">
    <property type="entry name" value="TRYPSIN_HIS"/>
    <property type="match status" value="1"/>
</dbReference>
<name>A0A8K0CAS4_IGNLU</name>
<dbReference type="CDD" id="cd00190">
    <property type="entry name" value="Tryp_SPc"/>
    <property type="match status" value="1"/>
</dbReference>
<dbReference type="EMBL" id="VTPC01090290">
    <property type="protein sequence ID" value="KAF2883808.1"/>
    <property type="molecule type" value="Genomic_DNA"/>
</dbReference>
<dbReference type="InterPro" id="IPR033116">
    <property type="entry name" value="TRYPSIN_SER"/>
</dbReference>
<comment type="subcellular location">
    <subcellularLocation>
        <location evidence="1 12">Secreted</location>
    </subcellularLocation>
</comment>
<keyword evidence="8" id="KW-1015">Disulfide bond</keyword>
<evidence type="ECO:0000313" key="17">
    <source>
        <dbReference type="Proteomes" id="UP000801492"/>
    </source>
</evidence>
<dbReference type="PROSITE" id="PS51888">
    <property type="entry name" value="CLIP"/>
    <property type="match status" value="1"/>
</dbReference>
<reference evidence="16" key="1">
    <citation type="submission" date="2019-08" db="EMBL/GenBank/DDBJ databases">
        <title>The genome of the North American firefly Photinus pyralis.</title>
        <authorList>
            <consortium name="Photinus pyralis genome working group"/>
            <person name="Fallon T.R."/>
            <person name="Sander Lower S.E."/>
            <person name="Weng J.-K."/>
        </authorList>
    </citation>
    <scope>NUCLEOTIDE SEQUENCE</scope>
    <source>
        <strain evidence="16">TRF0915ILg1</strain>
        <tissue evidence="16">Whole body</tissue>
    </source>
</reference>
<dbReference type="InterPro" id="IPR001254">
    <property type="entry name" value="Trypsin_dom"/>
</dbReference>
<feature type="domain" description="Clip" evidence="15">
    <location>
        <begin position="9"/>
        <end position="62"/>
    </location>
</feature>
<dbReference type="InterPro" id="IPR009003">
    <property type="entry name" value="Peptidase_S1_PA"/>
</dbReference>
<keyword evidence="4" id="KW-0732">Signal</keyword>
<dbReference type="GO" id="GO:0006508">
    <property type="term" value="P:proteolysis"/>
    <property type="evidence" value="ECO:0007669"/>
    <property type="project" value="UniProtKB-KW"/>
</dbReference>
<keyword evidence="3 11" id="KW-0645">Protease</keyword>
<dbReference type="PROSITE" id="PS50240">
    <property type="entry name" value="TRYPSIN_DOM"/>
    <property type="match status" value="1"/>
</dbReference>
<dbReference type="PROSITE" id="PS00135">
    <property type="entry name" value="TRYPSIN_SER"/>
    <property type="match status" value="1"/>
</dbReference>
<keyword evidence="5 11" id="KW-0378">Hydrolase</keyword>
<dbReference type="SUPFAM" id="SSF50494">
    <property type="entry name" value="Trypsin-like serine proteases"/>
    <property type="match status" value="1"/>
</dbReference>
<keyword evidence="17" id="KW-1185">Reference proteome</keyword>
<dbReference type="AlphaFoldDB" id="A0A8K0CAS4"/>
<evidence type="ECO:0000256" key="10">
    <source>
        <dbReference type="ARBA" id="ARBA00024195"/>
    </source>
</evidence>
<accession>A0A8K0CAS4</accession>
<dbReference type="GO" id="GO:0004252">
    <property type="term" value="F:serine-type endopeptidase activity"/>
    <property type="evidence" value="ECO:0007669"/>
    <property type="project" value="UniProtKB-UniRule"/>
</dbReference>
<feature type="compositionally biased region" description="Basic and acidic residues" evidence="13">
    <location>
        <begin position="70"/>
        <end position="82"/>
    </location>
</feature>
<evidence type="ECO:0000256" key="2">
    <source>
        <dbReference type="ARBA" id="ARBA00022525"/>
    </source>
</evidence>
<dbReference type="OrthoDB" id="425190at2759"/>
<evidence type="ECO:0000256" key="5">
    <source>
        <dbReference type="ARBA" id="ARBA00022801"/>
    </source>
</evidence>
<evidence type="ECO:0000256" key="12">
    <source>
        <dbReference type="RuleBase" id="RU366078"/>
    </source>
</evidence>
<evidence type="ECO:0000256" key="7">
    <source>
        <dbReference type="ARBA" id="ARBA00023145"/>
    </source>
</evidence>
<comment type="caution">
    <text evidence="16">The sequence shown here is derived from an EMBL/GenBank/DDBJ whole genome shotgun (WGS) entry which is preliminary data.</text>
</comment>
<dbReference type="PRINTS" id="PR00722">
    <property type="entry name" value="CHYMOTRYPSIN"/>
</dbReference>
<gene>
    <name evidence="16" type="ORF">ILUMI_22394</name>
</gene>
<dbReference type="SMART" id="SM00020">
    <property type="entry name" value="Tryp_SPc"/>
    <property type="match status" value="1"/>
</dbReference>
<dbReference type="InterPro" id="IPR043504">
    <property type="entry name" value="Peptidase_S1_PA_chymotrypsin"/>
</dbReference>
<comment type="similarity">
    <text evidence="10 12">Belongs to the peptidase S1 family. CLIP subfamily.</text>
</comment>
<dbReference type="SMART" id="SM00680">
    <property type="entry name" value="CLIP"/>
    <property type="match status" value="1"/>
</dbReference>
<dbReference type="GO" id="GO:0005576">
    <property type="term" value="C:extracellular region"/>
    <property type="evidence" value="ECO:0007669"/>
    <property type="project" value="UniProtKB-SubCell"/>
</dbReference>
<evidence type="ECO:0000259" key="15">
    <source>
        <dbReference type="PROSITE" id="PS51888"/>
    </source>
</evidence>
<sequence length="358" mass="39219">MLSITEGAPCETPLHVSGTCIAIKSCNPLIELLKTQGGTPEVVYFLRQSGCGWQDESPLVCCPSVNVKTESTDRPETRDRQLDVTSPGDTGTVLPQFPNCGFTNVSNWRVVNGANASLGEVPWIVALGYKNSANPNLPRWLCGGTLITDRHVLTAGHCVSRRKDLYLVRLGELDLYSDQDGASPNDIDISKTKLHEDYDPVAHTNDIAIITLAQRNANPHAWPICLPLNEPYRSNNFERYTATVAGWGAVSFNGPSSALLQVANLPVVPNVECGNAFINFKRVTIDQRVMCAGNTVGKQDACQGDSGGPLLYKKVESKYSRVYQLGVVSYGFRCAEEGFPGVYTRVTYFLDWIQKNLD</sequence>
<dbReference type="InterPro" id="IPR038565">
    <property type="entry name" value="CLIP_sf"/>
</dbReference>
<proteinExistence type="inferred from homology"/>
<evidence type="ECO:0000313" key="16">
    <source>
        <dbReference type="EMBL" id="KAF2883808.1"/>
    </source>
</evidence>
<evidence type="ECO:0000256" key="3">
    <source>
        <dbReference type="ARBA" id="ARBA00022670"/>
    </source>
</evidence>
<dbReference type="Gene3D" id="2.40.10.10">
    <property type="entry name" value="Trypsin-like serine proteases"/>
    <property type="match status" value="2"/>
</dbReference>
<dbReference type="Pfam" id="PF00089">
    <property type="entry name" value="Trypsin"/>
    <property type="match status" value="1"/>
</dbReference>
<keyword evidence="7" id="KW-0865">Zymogen</keyword>
<keyword evidence="6 11" id="KW-0720">Serine protease</keyword>
<dbReference type="InterPro" id="IPR022700">
    <property type="entry name" value="CLIP"/>
</dbReference>
<dbReference type="InterPro" id="IPR018114">
    <property type="entry name" value="TRYPSIN_HIS"/>
</dbReference>
<organism evidence="16 17">
    <name type="scientific">Ignelater luminosus</name>
    <name type="common">Cucubano</name>
    <name type="synonym">Pyrophorus luminosus</name>
    <dbReference type="NCBI Taxonomy" id="2038154"/>
    <lineage>
        <taxon>Eukaryota</taxon>
        <taxon>Metazoa</taxon>
        <taxon>Ecdysozoa</taxon>
        <taxon>Arthropoda</taxon>
        <taxon>Hexapoda</taxon>
        <taxon>Insecta</taxon>
        <taxon>Pterygota</taxon>
        <taxon>Neoptera</taxon>
        <taxon>Endopterygota</taxon>
        <taxon>Coleoptera</taxon>
        <taxon>Polyphaga</taxon>
        <taxon>Elateriformia</taxon>
        <taxon>Elateroidea</taxon>
        <taxon>Elateridae</taxon>
        <taxon>Agrypninae</taxon>
        <taxon>Pyrophorini</taxon>
        <taxon>Ignelater</taxon>
    </lineage>
</organism>
<dbReference type="PANTHER" id="PTHR24252:SF7">
    <property type="entry name" value="HYALIN"/>
    <property type="match status" value="1"/>
</dbReference>
<feature type="region of interest" description="Disordered" evidence="13">
    <location>
        <begin position="69"/>
        <end position="88"/>
    </location>
</feature>
<dbReference type="InterPro" id="IPR001314">
    <property type="entry name" value="Peptidase_S1A"/>
</dbReference>
<evidence type="ECO:0000256" key="9">
    <source>
        <dbReference type="ARBA" id="ARBA00023180"/>
    </source>
</evidence>
<keyword evidence="9" id="KW-0325">Glycoprotein</keyword>
<feature type="domain" description="Peptidase S1" evidence="14">
    <location>
        <begin position="110"/>
        <end position="358"/>
    </location>
</feature>
<protein>
    <recommendedName>
        <fullName evidence="12">CLIP domain-containing serine protease</fullName>
        <ecNumber evidence="11">3.4.21.-</ecNumber>
    </recommendedName>
</protein>
<evidence type="ECO:0000256" key="6">
    <source>
        <dbReference type="ARBA" id="ARBA00022825"/>
    </source>
</evidence>
<dbReference type="Pfam" id="PF12032">
    <property type="entry name" value="CLIP"/>
    <property type="match status" value="1"/>
</dbReference>
<keyword evidence="2 12" id="KW-0964">Secreted</keyword>
<comment type="domain">
    <text evidence="12">The clip domain consists of 35-55 residues which are 'knitted' together usually by 3 conserved disulfide bonds forming a clip-like compact structure.</text>
</comment>
<evidence type="ECO:0000259" key="14">
    <source>
        <dbReference type="PROSITE" id="PS50240"/>
    </source>
</evidence>
<dbReference type="FunFam" id="3.30.1640.30:FF:000001">
    <property type="entry name" value="Serine protease 7"/>
    <property type="match status" value="1"/>
</dbReference>
<evidence type="ECO:0000256" key="4">
    <source>
        <dbReference type="ARBA" id="ARBA00022729"/>
    </source>
</evidence>
<dbReference type="Proteomes" id="UP000801492">
    <property type="component" value="Unassembled WGS sequence"/>
</dbReference>
<evidence type="ECO:0000256" key="1">
    <source>
        <dbReference type="ARBA" id="ARBA00004613"/>
    </source>
</evidence>
<evidence type="ECO:0000256" key="11">
    <source>
        <dbReference type="RuleBase" id="RU363034"/>
    </source>
</evidence>
<evidence type="ECO:0000256" key="13">
    <source>
        <dbReference type="SAM" id="MobiDB-lite"/>
    </source>
</evidence>
<dbReference type="PANTHER" id="PTHR24252">
    <property type="entry name" value="ACROSIN-RELATED"/>
    <property type="match status" value="1"/>
</dbReference>
<dbReference type="EC" id="3.4.21.-" evidence="11"/>
<evidence type="ECO:0000256" key="8">
    <source>
        <dbReference type="ARBA" id="ARBA00023157"/>
    </source>
</evidence>
<dbReference type="FunFam" id="2.40.10.10:FF:000015">
    <property type="entry name" value="Atrial natriuretic peptide-converting enzyme"/>
    <property type="match status" value="1"/>
</dbReference>